<comment type="caution">
    <text evidence="12">The sequence shown here is derived from an EMBL/GenBank/DDBJ whole genome shotgun (WGS) entry which is preliminary data.</text>
</comment>
<sequence>MGTRRRENNRVGLIGGTFDPIHTGHLIIAEEALNKFSLDEIIFIPAGIPPHKTSENITSSFHRYMLTNLATSKHPKFYVSSFEVDRDTPSYTIETLRYFRDLYSDKTDLFFITGIDTLLDILTWKDYRLLPDLCQFICATRPNFSFEKLEKEVFGTLPKLKNKIHYMDVPLIEISSTDIRKRCKNNESIKFMVPESVEAYILKEGLF</sequence>
<dbReference type="Gene3D" id="3.40.50.620">
    <property type="entry name" value="HUPs"/>
    <property type="match status" value="1"/>
</dbReference>
<dbReference type="NCBIfam" id="TIGR00482">
    <property type="entry name" value="nicotinate (nicotinamide) nucleotide adenylyltransferase"/>
    <property type="match status" value="1"/>
</dbReference>
<keyword evidence="8 10" id="KW-0520">NAD</keyword>
<dbReference type="InterPro" id="IPR004821">
    <property type="entry name" value="Cyt_trans-like"/>
</dbReference>
<keyword evidence="3 10" id="KW-0662">Pyridine nucleotide biosynthesis</keyword>
<dbReference type="SUPFAM" id="SSF52374">
    <property type="entry name" value="Nucleotidylyl transferase"/>
    <property type="match status" value="1"/>
</dbReference>
<evidence type="ECO:0000259" key="11">
    <source>
        <dbReference type="Pfam" id="PF01467"/>
    </source>
</evidence>
<organism evidence="12 13">
    <name type="scientific">Natranaerobius trueperi</name>
    <dbReference type="NCBI Taxonomy" id="759412"/>
    <lineage>
        <taxon>Bacteria</taxon>
        <taxon>Bacillati</taxon>
        <taxon>Bacillota</taxon>
        <taxon>Clostridia</taxon>
        <taxon>Natranaerobiales</taxon>
        <taxon>Natranaerobiaceae</taxon>
        <taxon>Natranaerobius</taxon>
    </lineage>
</organism>
<dbReference type="NCBIfam" id="TIGR00125">
    <property type="entry name" value="cyt_tran_rel"/>
    <property type="match status" value="1"/>
</dbReference>
<name>A0A226BY39_9FIRM</name>
<evidence type="ECO:0000256" key="5">
    <source>
        <dbReference type="ARBA" id="ARBA00022695"/>
    </source>
</evidence>
<dbReference type="PANTHER" id="PTHR39321">
    <property type="entry name" value="NICOTINATE-NUCLEOTIDE ADENYLYLTRANSFERASE-RELATED"/>
    <property type="match status" value="1"/>
</dbReference>
<dbReference type="Pfam" id="PF01467">
    <property type="entry name" value="CTP_transf_like"/>
    <property type="match status" value="1"/>
</dbReference>
<accession>A0A226BY39</accession>
<keyword evidence="6 10" id="KW-0547">Nucleotide-binding</keyword>
<comment type="pathway">
    <text evidence="2 10">Cofactor biosynthesis; NAD(+) biosynthesis; deamido-NAD(+) from nicotinate D-ribonucleotide: step 1/1.</text>
</comment>
<dbReference type="EC" id="2.7.7.18" evidence="10"/>
<evidence type="ECO:0000256" key="10">
    <source>
        <dbReference type="HAMAP-Rule" id="MF_00244"/>
    </source>
</evidence>
<keyword evidence="4 10" id="KW-0808">Transferase</keyword>
<keyword evidence="13" id="KW-1185">Reference proteome</keyword>
<dbReference type="Proteomes" id="UP000214588">
    <property type="component" value="Unassembled WGS sequence"/>
</dbReference>
<evidence type="ECO:0000256" key="7">
    <source>
        <dbReference type="ARBA" id="ARBA00022840"/>
    </source>
</evidence>
<comment type="similarity">
    <text evidence="10">Belongs to the NadD family.</text>
</comment>
<reference evidence="12 13" key="1">
    <citation type="submission" date="2017-06" db="EMBL/GenBank/DDBJ databases">
        <title>Draft Genome Sequence of Natranaerobius trueperi halophilic, alkalithermophilic bacteria from soda lakes.</title>
        <authorList>
            <person name="Zhao B."/>
        </authorList>
    </citation>
    <scope>NUCLEOTIDE SEQUENCE [LARGE SCALE GENOMIC DNA]</scope>
    <source>
        <strain evidence="12 13">DSM 18760</strain>
    </source>
</reference>
<dbReference type="InterPro" id="IPR005248">
    <property type="entry name" value="NadD/NMNAT"/>
</dbReference>
<evidence type="ECO:0000256" key="9">
    <source>
        <dbReference type="ARBA" id="ARBA00048721"/>
    </source>
</evidence>
<dbReference type="GO" id="GO:0004515">
    <property type="term" value="F:nicotinate-nucleotide adenylyltransferase activity"/>
    <property type="evidence" value="ECO:0007669"/>
    <property type="project" value="UniProtKB-UniRule"/>
</dbReference>
<dbReference type="PANTHER" id="PTHR39321:SF3">
    <property type="entry name" value="PHOSPHOPANTETHEINE ADENYLYLTRANSFERASE"/>
    <property type="match status" value="1"/>
</dbReference>
<evidence type="ECO:0000313" key="12">
    <source>
        <dbReference type="EMBL" id="OWZ83933.1"/>
    </source>
</evidence>
<evidence type="ECO:0000256" key="8">
    <source>
        <dbReference type="ARBA" id="ARBA00023027"/>
    </source>
</evidence>
<dbReference type="AlphaFoldDB" id="A0A226BY39"/>
<evidence type="ECO:0000256" key="6">
    <source>
        <dbReference type="ARBA" id="ARBA00022741"/>
    </source>
</evidence>
<evidence type="ECO:0000256" key="3">
    <source>
        <dbReference type="ARBA" id="ARBA00022642"/>
    </source>
</evidence>
<dbReference type="NCBIfam" id="NF000840">
    <property type="entry name" value="PRK00071.1-3"/>
    <property type="match status" value="1"/>
</dbReference>
<evidence type="ECO:0000256" key="4">
    <source>
        <dbReference type="ARBA" id="ARBA00022679"/>
    </source>
</evidence>
<dbReference type="GO" id="GO:0005524">
    <property type="term" value="F:ATP binding"/>
    <property type="evidence" value="ECO:0007669"/>
    <property type="project" value="UniProtKB-KW"/>
</dbReference>
<dbReference type="OrthoDB" id="5295945at2"/>
<dbReference type="HAMAP" id="MF_00244">
    <property type="entry name" value="NaMN_adenylyltr"/>
    <property type="match status" value="1"/>
</dbReference>
<dbReference type="GO" id="GO:0009435">
    <property type="term" value="P:NAD+ biosynthetic process"/>
    <property type="evidence" value="ECO:0007669"/>
    <property type="project" value="UniProtKB-UniRule"/>
</dbReference>
<gene>
    <name evidence="10" type="primary">nadD</name>
    <name evidence="12" type="ORF">CDO51_05980</name>
</gene>
<comment type="function">
    <text evidence="1 10">Catalyzes the reversible adenylation of nicotinate mononucleotide (NaMN) to nicotinic acid adenine dinucleotide (NaAD).</text>
</comment>
<dbReference type="InterPro" id="IPR014729">
    <property type="entry name" value="Rossmann-like_a/b/a_fold"/>
</dbReference>
<evidence type="ECO:0000313" key="13">
    <source>
        <dbReference type="Proteomes" id="UP000214588"/>
    </source>
</evidence>
<dbReference type="UniPathway" id="UPA00253">
    <property type="reaction ID" value="UER00332"/>
</dbReference>
<dbReference type="RefSeq" id="WP_089023393.1">
    <property type="nucleotide sequence ID" value="NZ_NIQC01000010.1"/>
</dbReference>
<protein>
    <recommendedName>
        <fullName evidence="10">Probable nicotinate-nucleotide adenylyltransferase</fullName>
        <ecNumber evidence="10">2.7.7.18</ecNumber>
    </recommendedName>
    <alternativeName>
        <fullName evidence="10">Deamido-NAD(+) diphosphorylase</fullName>
    </alternativeName>
    <alternativeName>
        <fullName evidence="10">Deamido-NAD(+) pyrophosphorylase</fullName>
    </alternativeName>
    <alternativeName>
        <fullName evidence="10">Nicotinate mononucleotide adenylyltransferase</fullName>
        <shortName evidence="10">NaMN adenylyltransferase</shortName>
    </alternativeName>
</protein>
<proteinExistence type="inferred from homology"/>
<feature type="domain" description="Cytidyltransferase-like" evidence="11">
    <location>
        <begin position="13"/>
        <end position="182"/>
    </location>
</feature>
<dbReference type="CDD" id="cd02165">
    <property type="entry name" value="NMNAT"/>
    <property type="match status" value="1"/>
</dbReference>
<comment type="catalytic activity">
    <reaction evidence="9 10">
        <text>nicotinate beta-D-ribonucleotide + ATP + H(+) = deamido-NAD(+) + diphosphate</text>
        <dbReference type="Rhea" id="RHEA:22860"/>
        <dbReference type="ChEBI" id="CHEBI:15378"/>
        <dbReference type="ChEBI" id="CHEBI:30616"/>
        <dbReference type="ChEBI" id="CHEBI:33019"/>
        <dbReference type="ChEBI" id="CHEBI:57502"/>
        <dbReference type="ChEBI" id="CHEBI:58437"/>
        <dbReference type="EC" id="2.7.7.18"/>
    </reaction>
</comment>
<dbReference type="EMBL" id="NIQC01000010">
    <property type="protein sequence ID" value="OWZ83933.1"/>
    <property type="molecule type" value="Genomic_DNA"/>
</dbReference>
<evidence type="ECO:0000256" key="1">
    <source>
        <dbReference type="ARBA" id="ARBA00002324"/>
    </source>
</evidence>
<keyword evidence="7 10" id="KW-0067">ATP-binding</keyword>
<evidence type="ECO:0000256" key="2">
    <source>
        <dbReference type="ARBA" id="ARBA00005019"/>
    </source>
</evidence>
<keyword evidence="5 10" id="KW-0548">Nucleotidyltransferase</keyword>